<evidence type="ECO:0000313" key="2">
    <source>
        <dbReference type="EMBL" id="KAH3807385.1"/>
    </source>
</evidence>
<gene>
    <name evidence="2" type="ORF">DPMN_135724</name>
</gene>
<evidence type="ECO:0000313" key="3">
    <source>
        <dbReference type="Proteomes" id="UP000828390"/>
    </source>
</evidence>
<keyword evidence="3" id="KW-1185">Reference proteome</keyword>
<dbReference type="Proteomes" id="UP000828390">
    <property type="component" value="Unassembled WGS sequence"/>
</dbReference>
<evidence type="ECO:0000256" key="1">
    <source>
        <dbReference type="SAM" id="MobiDB-lite"/>
    </source>
</evidence>
<dbReference type="EMBL" id="JAIWYP010000006">
    <property type="protein sequence ID" value="KAH3807385.1"/>
    <property type="molecule type" value="Genomic_DNA"/>
</dbReference>
<sequence length="57" mass="6499">MNYFKLNIDSRKSLTCSSVTIKEYYKQSPKDRDVGQWRSRSGSSPLRKTRSAIASGI</sequence>
<dbReference type="AlphaFoldDB" id="A0A9D4FYJ7"/>
<name>A0A9D4FYJ7_DREPO</name>
<proteinExistence type="predicted"/>
<protein>
    <submittedName>
        <fullName evidence="2">Uncharacterized protein</fullName>
    </submittedName>
</protein>
<accession>A0A9D4FYJ7</accession>
<comment type="caution">
    <text evidence="2">The sequence shown here is derived from an EMBL/GenBank/DDBJ whole genome shotgun (WGS) entry which is preliminary data.</text>
</comment>
<feature type="region of interest" description="Disordered" evidence="1">
    <location>
        <begin position="29"/>
        <end position="57"/>
    </location>
</feature>
<reference evidence="2" key="2">
    <citation type="submission" date="2020-11" db="EMBL/GenBank/DDBJ databases">
        <authorList>
            <person name="McCartney M.A."/>
            <person name="Auch B."/>
            <person name="Kono T."/>
            <person name="Mallez S."/>
            <person name="Becker A."/>
            <person name="Gohl D.M."/>
            <person name="Silverstein K.A.T."/>
            <person name="Koren S."/>
            <person name="Bechman K.B."/>
            <person name="Herman A."/>
            <person name="Abrahante J.E."/>
            <person name="Garbe J."/>
        </authorList>
    </citation>
    <scope>NUCLEOTIDE SEQUENCE</scope>
    <source>
        <strain evidence="2">Duluth1</strain>
        <tissue evidence="2">Whole animal</tissue>
    </source>
</reference>
<organism evidence="2 3">
    <name type="scientific">Dreissena polymorpha</name>
    <name type="common">Zebra mussel</name>
    <name type="synonym">Mytilus polymorpha</name>
    <dbReference type="NCBI Taxonomy" id="45954"/>
    <lineage>
        <taxon>Eukaryota</taxon>
        <taxon>Metazoa</taxon>
        <taxon>Spiralia</taxon>
        <taxon>Lophotrochozoa</taxon>
        <taxon>Mollusca</taxon>
        <taxon>Bivalvia</taxon>
        <taxon>Autobranchia</taxon>
        <taxon>Heteroconchia</taxon>
        <taxon>Euheterodonta</taxon>
        <taxon>Imparidentia</taxon>
        <taxon>Neoheterodontei</taxon>
        <taxon>Myida</taxon>
        <taxon>Dreissenoidea</taxon>
        <taxon>Dreissenidae</taxon>
        <taxon>Dreissena</taxon>
    </lineage>
</organism>
<reference evidence="2" key="1">
    <citation type="journal article" date="2019" name="bioRxiv">
        <title>The Genome of the Zebra Mussel, Dreissena polymorpha: A Resource for Invasive Species Research.</title>
        <authorList>
            <person name="McCartney M.A."/>
            <person name="Auch B."/>
            <person name="Kono T."/>
            <person name="Mallez S."/>
            <person name="Zhang Y."/>
            <person name="Obille A."/>
            <person name="Becker A."/>
            <person name="Abrahante J.E."/>
            <person name="Garbe J."/>
            <person name="Badalamenti J.P."/>
            <person name="Herman A."/>
            <person name="Mangelson H."/>
            <person name="Liachko I."/>
            <person name="Sullivan S."/>
            <person name="Sone E.D."/>
            <person name="Koren S."/>
            <person name="Silverstein K.A.T."/>
            <person name="Beckman K.B."/>
            <person name="Gohl D.M."/>
        </authorList>
    </citation>
    <scope>NUCLEOTIDE SEQUENCE</scope>
    <source>
        <strain evidence="2">Duluth1</strain>
        <tissue evidence="2">Whole animal</tissue>
    </source>
</reference>